<evidence type="ECO:0000313" key="3">
    <source>
        <dbReference type="Proteomes" id="UP000177885"/>
    </source>
</evidence>
<dbReference type="AlphaFoldDB" id="A0A1F7TL58"/>
<accession>A0A1F7TL58</accession>
<protein>
    <submittedName>
        <fullName evidence="2">Uncharacterized protein</fullName>
    </submittedName>
</protein>
<feature type="compositionally biased region" description="Basic and acidic residues" evidence="1">
    <location>
        <begin position="159"/>
        <end position="182"/>
    </location>
</feature>
<feature type="region of interest" description="Disordered" evidence="1">
    <location>
        <begin position="129"/>
        <end position="182"/>
    </location>
</feature>
<name>A0A1F7TL58_9BACT</name>
<feature type="region of interest" description="Disordered" evidence="1">
    <location>
        <begin position="1"/>
        <end position="44"/>
    </location>
</feature>
<evidence type="ECO:0000256" key="1">
    <source>
        <dbReference type="SAM" id="MobiDB-lite"/>
    </source>
</evidence>
<feature type="compositionally biased region" description="Basic and acidic residues" evidence="1">
    <location>
        <begin position="28"/>
        <end position="44"/>
    </location>
</feature>
<comment type="caution">
    <text evidence="2">The sequence shown here is derived from an EMBL/GenBank/DDBJ whole genome shotgun (WGS) entry which is preliminary data.</text>
</comment>
<proteinExistence type="predicted"/>
<dbReference type="Proteomes" id="UP000177885">
    <property type="component" value="Unassembled WGS sequence"/>
</dbReference>
<feature type="compositionally biased region" description="Basic and acidic residues" evidence="1">
    <location>
        <begin position="129"/>
        <end position="151"/>
    </location>
</feature>
<feature type="compositionally biased region" description="Basic and acidic residues" evidence="1">
    <location>
        <begin position="1"/>
        <end position="20"/>
    </location>
</feature>
<sequence length="336" mass="38038">MPRAERATPEIKRWSSKDQPEVAAPAPKRREEGPKAPKKAIEAGEKILEETRPKSSRAEAYLKRIDQARAEMAKLEAKQEAPGLSDMKHRVIMEQMAEQERVIGSLAFKLVEQFGDDLEDKTARELAKEADEWKAKQEEIKKEEAKGDHPLKGWKFRKEHGVVKAHPPEEKASAKAEKIRAKMKERPEMAEALSPGLKKAEEDSVAEAFFEGKVAKTPHADRAKRIEEMGARVDRTMEAQDRIAALLKELDRLGGSLKKLGVDVEKLSVSRWSRYMTDVRGMFGGEIKRLRSEYDAKNEELGKLGNELAARTGLSKEGQRARQLTLMRIRNRISPK</sequence>
<reference evidence="2 3" key="1">
    <citation type="journal article" date="2016" name="Nat. Commun.">
        <title>Thousands of microbial genomes shed light on interconnected biogeochemical processes in an aquifer system.</title>
        <authorList>
            <person name="Anantharaman K."/>
            <person name="Brown C.T."/>
            <person name="Hug L.A."/>
            <person name="Sharon I."/>
            <person name="Castelle C.J."/>
            <person name="Probst A.J."/>
            <person name="Thomas B.C."/>
            <person name="Singh A."/>
            <person name="Wilkins M.J."/>
            <person name="Karaoz U."/>
            <person name="Brodie E.L."/>
            <person name="Williams K.H."/>
            <person name="Hubbard S.S."/>
            <person name="Banfield J.F."/>
        </authorList>
    </citation>
    <scope>NUCLEOTIDE SEQUENCE [LARGE SCALE GENOMIC DNA]</scope>
</reference>
<dbReference type="EMBL" id="MGDT01000006">
    <property type="protein sequence ID" value="OGL66709.1"/>
    <property type="molecule type" value="Genomic_DNA"/>
</dbReference>
<organism evidence="2 3">
    <name type="scientific">Candidatus Uhrbacteria bacterium RIFCSPHIGHO2_01_FULL_63_20</name>
    <dbReference type="NCBI Taxonomy" id="1802385"/>
    <lineage>
        <taxon>Bacteria</taxon>
        <taxon>Candidatus Uhriibacteriota</taxon>
    </lineage>
</organism>
<gene>
    <name evidence="2" type="ORF">A2856_03010</name>
</gene>
<evidence type="ECO:0000313" key="2">
    <source>
        <dbReference type="EMBL" id="OGL66709.1"/>
    </source>
</evidence>